<evidence type="ECO:0000313" key="4">
    <source>
        <dbReference type="Proteomes" id="UP001501821"/>
    </source>
</evidence>
<gene>
    <name evidence="3" type="ORF">GCM10022242_38270</name>
</gene>
<organism evidence="3 4">
    <name type="scientific">Nocardioides panacisoli</name>
    <dbReference type="NCBI Taxonomy" id="627624"/>
    <lineage>
        <taxon>Bacteria</taxon>
        <taxon>Bacillati</taxon>
        <taxon>Actinomycetota</taxon>
        <taxon>Actinomycetes</taxon>
        <taxon>Propionibacteriales</taxon>
        <taxon>Nocardioidaceae</taxon>
        <taxon>Nocardioides</taxon>
    </lineage>
</organism>
<proteinExistence type="predicted"/>
<evidence type="ECO:0000313" key="3">
    <source>
        <dbReference type="EMBL" id="GAA3833548.1"/>
    </source>
</evidence>
<dbReference type="EMBL" id="BAABAH010000019">
    <property type="protein sequence ID" value="GAA3833548.1"/>
    <property type="molecule type" value="Genomic_DNA"/>
</dbReference>
<feature type="chain" id="PRO_5047161799" evidence="2">
    <location>
        <begin position="20"/>
        <end position="223"/>
    </location>
</feature>
<name>A0ABP7J3W4_9ACTN</name>
<dbReference type="Proteomes" id="UP001501821">
    <property type="component" value="Unassembled WGS sequence"/>
</dbReference>
<dbReference type="RefSeq" id="WP_344778515.1">
    <property type="nucleotide sequence ID" value="NZ_BAABAH010000019.1"/>
</dbReference>
<sequence>MRIAKILGTTALVAVLGLAAGCGGEDNPEAGTTPSAPDTMTTSPALPPATSSAPTPTQGSSSPSASSSTASTSSAPTSSAPPVDIGQPPTTYVQAQAHVQAARSDGSTSSLSRFSTPGDSIYCVLKSKYLAPSCELRSGAIKDPQVCAKAPSQFVGRVSIRKSGAEPECNTDTIRQPGADTVQPTTLVTSGNISCVVEQIGVTCIDSSLHKGFFLTPGAYKVF</sequence>
<dbReference type="PROSITE" id="PS51257">
    <property type="entry name" value="PROKAR_LIPOPROTEIN"/>
    <property type="match status" value="1"/>
</dbReference>
<reference evidence="4" key="1">
    <citation type="journal article" date="2019" name="Int. J. Syst. Evol. Microbiol.">
        <title>The Global Catalogue of Microorganisms (GCM) 10K type strain sequencing project: providing services to taxonomists for standard genome sequencing and annotation.</title>
        <authorList>
            <consortium name="The Broad Institute Genomics Platform"/>
            <consortium name="The Broad Institute Genome Sequencing Center for Infectious Disease"/>
            <person name="Wu L."/>
            <person name="Ma J."/>
        </authorList>
    </citation>
    <scope>NUCLEOTIDE SEQUENCE [LARGE SCALE GENOMIC DNA]</scope>
    <source>
        <strain evidence="4">JCM 16953</strain>
    </source>
</reference>
<keyword evidence="2" id="KW-0732">Signal</keyword>
<evidence type="ECO:0000256" key="1">
    <source>
        <dbReference type="SAM" id="MobiDB-lite"/>
    </source>
</evidence>
<accession>A0ABP7J3W4</accession>
<comment type="caution">
    <text evidence="3">The sequence shown here is derived from an EMBL/GenBank/DDBJ whole genome shotgun (WGS) entry which is preliminary data.</text>
</comment>
<protein>
    <submittedName>
        <fullName evidence="3">Uncharacterized protein</fullName>
    </submittedName>
</protein>
<evidence type="ECO:0000256" key="2">
    <source>
        <dbReference type="SAM" id="SignalP"/>
    </source>
</evidence>
<feature type="region of interest" description="Disordered" evidence="1">
    <location>
        <begin position="26"/>
        <end position="89"/>
    </location>
</feature>
<feature type="compositionally biased region" description="Low complexity" evidence="1">
    <location>
        <begin position="39"/>
        <end position="82"/>
    </location>
</feature>
<feature type="signal peptide" evidence="2">
    <location>
        <begin position="1"/>
        <end position="19"/>
    </location>
</feature>
<keyword evidence="4" id="KW-1185">Reference proteome</keyword>